<feature type="transmembrane region" description="Helical" evidence="2">
    <location>
        <begin position="518"/>
        <end position="539"/>
    </location>
</feature>
<gene>
    <name evidence="4" type="ORF">EUA07_05310</name>
</gene>
<dbReference type="PANTHER" id="PTHR10566:SF113">
    <property type="entry name" value="PROTEIN ACTIVITY OF BC1 COMPLEX KINASE 7, CHLOROPLASTIC"/>
    <property type="match status" value="1"/>
</dbReference>
<dbReference type="Gene3D" id="1.10.510.10">
    <property type="entry name" value="Transferase(Phosphotransferase) domain 1"/>
    <property type="match status" value="1"/>
</dbReference>
<evidence type="ECO:0000259" key="3">
    <source>
        <dbReference type="PROSITE" id="PS50011"/>
    </source>
</evidence>
<keyword evidence="2" id="KW-1133">Transmembrane helix</keyword>
<dbReference type="InterPro" id="IPR011009">
    <property type="entry name" value="Kinase-like_dom_sf"/>
</dbReference>
<dbReference type="InterPro" id="IPR050154">
    <property type="entry name" value="UbiB_kinase"/>
</dbReference>
<dbReference type="AlphaFoldDB" id="A0A4Q2SF82"/>
<comment type="similarity">
    <text evidence="1">Belongs to the protein kinase superfamily. ADCK protein kinase family.</text>
</comment>
<dbReference type="PROSITE" id="PS50011">
    <property type="entry name" value="PROTEIN_KINASE_DOM"/>
    <property type="match status" value="1"/>
</dbReference>
<evidence type="ECO:0000256" key="1">
    <source>
        <dbReference type="ARBA" id="ARBA00009670"/>
    </source>
</evidence>
<name>A0A4Q2SF82_9ACTN</name>
<evidence type="ECO:0000313" key="4">
    <source>
        <dbReference type="EMBL" id="RYC03411.1"/>
    </source>
</evidence>
<evidence type="ECO:0000313" key="5">
    <source>
        <dbReference type="Proteomes" id="UP000293291"/>
    </source>
</evidence>
<keyword evidence="2" id="KW-0812">Transmembrane</keyword>
<dbReference type="RefSeq" id="WP_129453966.1">
    <property type="nucleotide sequence ID" value="NZ_JACXYX010000008.1"/>
</dbReference>
<dbReference type="EMBL" id="SDWU01000005">
    <property type="protein sequence ID" value="RYC03411.1"/>
    <property type="molecule type" value="Genomic_DNA"/>
</dbReference>
<keyword evidence="4" id="KW-0808">Transferase</keyword>
<feature type="domain" description="Protein kinase" evidence="3">
    <location>
        <begin position="116"/>
        <end position="480"/>
    </location>
</feature>
<dbReference type="InterPro" id="IPR004147">
    <property type="entry name" value="ABC1_dom"/>
</dbReference>
<dbReference type="Pfam" id="PF03109">
    <property type="entry name" value="ABC1"/>
    <property type="match status" value="1"/>
</dbReference>
<keyword evidence="4" id="KW-0418">Kinase</keyword>
<organism evidence="4 5">
    <name type="scientific">Nocardioides ganghwensis</name>
    <dbReference type="NCBI Taxonomy" id="252230"/>
    <lineage>
        <taxon>Bacteria</taxon>
        <taxon>Bacillati</taxon>
        <taxon>Actinomycetota</taxon>
        <taxon>Actinomycetes</taxon>
        <taxon>Propionibacteriales</taxon>
        <taxon>Nocardioidaceae</taxon>
        <taxon>Nocardioides</taxon>
    </lineage>
</organism>
<keyword evidence="5" id="KW-1185">Reference proteome</keyword>
<comment type="caution">
    <text evidence="4">The sequence shown here is derived from an EMBL/GenBank/DDBJ whole genome shotgun (WGS) entry which is preliminary data.</text>
</comment>
<sequence length="560" mass="60579">MTGLKDNRYVALARLVRRHGHSDLLAGAQLDEFDVDDDAPAGDADRATAFAADLEALGPTFIKLGQLLSTRFDLLPPAYTTALERLQDSVEPLPFAAVREVVEAELGATLKERFSEFTEEPLAAASIGQVHRAVLRNGREVVVKVQRPGVRDVVREDMAVLERLASVADNRTEAGRTFGFGRLLDQFRRSLAGELDYRREARSLVTFGELTAPYDLLVVPQPVPEYSTSRILTMDYVEGRKVTDIGRLGLVDLDVRPIVEQLFSAYLHMILDAGVLHADPHPGNLLLTDDDRLALLDLGMTASVPPRIQNDIIKLLLSISDGDGEETAVVLAAMGHPLDGFDPAAFRDDVSHLVSEALAAGSDVSVGTVLMDLSRLSGHHGLRPPAEMSMVGKALLNLDRATSHLDPGFSPAVAIRTNVSEIFAAGLKVSAGGLIAAAIESKTFMAQLPNRANRIMDSLADGEFRIQVQAIDEERLHTVIQRVANRVTLGIIIAATILGAALVVRVPSEWTVLGYPGLAILFFLFAVCAGVAMAVWVVLTDRKVAHTQRTASSRSAVRLH</sequence>
<dbReference type="CDD" id="cd05121">
    <property type="entry name" value="ABC1_ADCK3-like"/>
    <property type="match status" value="1"/>
</dbReference>
<dbReference type="PANTHER" id="PTHR10566">
    <property type="entry name" value="CHAPERONE-ACTIVITY OF BC1 COMPLEX CABC1 -RELATED"/>
    <property type="match status" value="1"/>
</dbReference>
<dbReference type="GO" id="GO:0004672">
    <property type="term" value="F:protein kinase activity"/>
    <property type="evidence" value="ECO:0007669"/>
    <property type="project" value="InterPro"/>
</dbReference>
<keyword evidence="2" id="KW-0472">Membrane</keyword>
<dbReference type="OrthoDB" id="9795390at2"/>
<feature type="transmembrane region" description="Helical" evidence="2">
    <location>
        <begin position="487"/>
        <end position="506"/>
    </location>
</feature>
<dbReference type="GO" id="GO:0005524">
    <property type="term" value="F:ATP binding"/>
    <property type="evidence" value="ECO:0007669"/>
    <property type="project" value="InterPro"/>
</dbReference>
<dbReference type="Proteomes" id="UP000293291">
    <property type="component" value="Unassembled WGS sequence"/>
</dbReference>
<evidence type="ECO:0000256" key="2">
    <source>
        <dbReference type="SAM" id="Phobius"/>
    </source>
</evidence>
<reference evidence="4 5" key="1">
    <citation type="submission" date="2019-01" db="EMBL/GenBank/DDBJ databases">
        <title>Novel species of Nocardioides.</title>
        <authorList>
            <person name="Liu Q."/>
            <person name="Xin Y.-H."/>
        </authorList>
    </citation>
    <scope>NUCLEOTIDE SEQUENCE [LARGE SCALE GENOMIC DNA]</scope>
    <source>
        <strain evidence="4 5">CGMCC 4.6875</strain>
    </source>
</reference>
<dbReference type="InterPro" id="IPR000719">
    <property type="entry name" value="Prot_kinase_dom"/>
</dbReference>
<dbReference type="SUPFAM" id="SSF56112">
    <property type="entry name" value="Protein kinase-like (PK-like)"/>
    <property type="match status" value="1"/>
</dbReference>
<proteinExistence type="inferred from homology"/>
<accession>A0A4Q2SF82</accession>
<protein>
    <submittedName>
        <fullName evidence="4">AarF/ABC1/UbiB kinase family protein</fullName>
    </submittedName>
</protein>